<keyword evidence="2" id="KW-1185">Reference proteome</keyword>
<evidence type="ECO:0000313" key="1">
    <source>
        <dbReference type="EMBL" id="EJK58289.1"/>
    </source>
</evidence>
<evidence type="ECO:0000313" key="2">
    <source>
        <dbReference type="Proteomes" id="UP000266841"/>
    </source>
</evidence>
<reference evidence="1 2" key="1">
    <citation type="journal article" date="2012" name="Genome Biol.">
        <title>Genome and low-iron response of an oceanic diatom adapted to chronic iron limitation.</title>
        <authorList>
            <person name="Lommer M."/>
            <person name="Specht M."/>
            <person name="Roy A.S."/>
            <person name="Kraemer L."/>
            <person name="Andreson R."/>
            <person name="Gutowska M.A."/>
            <person name="Wolf J."/>
            <person name="Bergner S.V."/>
            <person name="Schilhabel M.B."/>
            <person name="Klostermeier U.C."/>
            <person name="Beiko R.G."/>
            <person name="Rosenstiel P."/>
            <person name="Hippler M."/>
            <person name="Laroche J."/>
        </authorList>
    </citation>
    <scope>NUCLEOTIDE SEQUENCE [LARGE SCALE GENOMIC DNA]</scope>
    <source>
        <strain evidence="1 2">CCMP1005</strain>
    </source>
</reference>
<proteinExistence type="predicted"/>
<dbReference type="EMBL" id="AGNL01025675">
    <property type="protein sequence ID" value="EJK58289.1"/>
    <property type="molecule type" value="Genomic_DNA"/>
</dbReference>
<name>K0S0S1_THAOC</name>
<dbReference type="AlphaFoldDB" id="K0S0S1"/>
<comment type="caution">
    <text evidence="1">The sequence shown here is derived from an EMBL/GenBank/DDBJ whole genome shotgun (WGS) entry which is preliminary data.</text>
</comment>
<sequence length="126" mass="13416">MQLDPALAGVLPKARPLPVRGALKQPHSCLLDQRQAVDGTGPLPSERLARERHLAKIPGIEQGGQEKHDVGVEERGLDGGNLLPLRGVERVGHGTGRWLVLIGHPSQDLCKIGALPGPAPPNEYCV</sequence>
<gene>
    <name evidence="1" type="ORF">THAOC_21602</name>
</gene>
<protein>
    <submittedName>
        <fullName evidence="1">Uncharacterized protein</fullName>
    </submittedName>
</protein>
<accession>K0S0S1</accession>
<dbReference type="Proteomes" id="UP000266841">
    <property type="component" value="Unassembled WGS sequence"/>
</dbReference>
<organism evidence="1 2">
    <name type="scientific">Thalassiosira oceanica</name>
    <name type="common">Marine diatom</name>
    <dbReference type="NCBI Taxonomy" id="159749"/>
    <lineage>
        <taxon>Eukaryota</taxon>
        <taxon>Sar</taxon>
        <taxon>Stramenopiles</taxon>
        <taxon>Ochrophyta</taxon>
        <taxon>Bacillariophyta</taxon>
        <taxon>Coscinodiscophyceae</taxon>
        <taxon>Thalassiosirophycidae</taxon>
        <taxon>Thalassiosirales</taxon>
        <taxon>Thalassiosiraceae</taxon>
        <taxon>Thalassiosira</taxon>
    </lineage>
</organism>